<keyword evidence="2" id="KW-0472">Membrane</keyword>
<geneLocation type="plasmid" evidence="5 6">
    <name>pPP4</name>
</geneLocation>
<organism evidence="5 6">
    <name type="scientific">Persicobacter psychrovividus</name>
    <dbReference type="NCBI Taxonomy" id="387638"/>
    <lineage>
        <taxon>Bacteria</taxon>
        <taxon>Pseudomonadati</taxon>
        <taxon>Bacteroidota</taxon>
        <taxon>Cytophagia</taxon>
        <taxon>Cytophagales</taxon>
        <taxon>Persicobacteraceae</taxon>
        <taxon>Persicobacter</taxon>
    </lineage>
</organism>
<protein>
    <recommendedName>
        <fullName evidence="4">Bacterial surface antigen (D15) domain-containing protein</fullName>
    </recommendedName>
</protein>
<evidence type="ECO:0000313" key="5">
    <source>
        <dbReference type="EMBL" id="BDD01917.1"/>
    </source>
</evidence>
<comment type="subcellular location">
    <subcellularLocation>
        <location evidence="1">Membrane</location>
    </subcellularLocation>
</comment>
<dbReference type="InterPro" id="IPR000184">
    <property type="entry name" value="Bac_surfAg_D15"/>
</dbReference>
<feature type="chain" id="PRO_5046726984" description="Bacterial surface antigen (D15) domain-containing protein" evidence="3">
    <location>
        <begin position="21"/>
        <end position="402"/>
    </location>
</feature>
<keyword evidence="6" id="KW-1185">Reference proteome</keyword>
<evidence type="ECO:0000256" key="2">
    <source>
        <dbReference type="ARBA" id="ARBA00023136"/>
    </source>
</evidence>
<sequence length="402" mass="45303">MNKISIYTILLLLCSFSVNAFDHQEEKEEIEAHTSGPKVGKLYLSPIPVIASNPAFGFVYGVAASGGMFMGDPNSTRISSALLTVTNTTNNQLMFTFKPIVYTANDTWNLMGDYRLLFSSQNTYGLGSDKVVTPTGNLLGEQPMEFDMIRLYQTALRKVKTNLYVGVGYHLDILSNINDELLDLDNEIYTDHYRYSIDKGFDPEEYNLSGFSTNIIYDSRDNVANPYHGRYAYASFKYNPTWLGSTKNSSSLWLEYRDYFSVSKNRERDLIAIWSYANFVTSGDVPYMLLPALGWDQMGRSGRAFPQGRFRGENIFYFEGEYRFGLPLLNSKPDLFGGVLFANATTVSSEMDQVKLFDAIQVAAGAGLRIMLNKKTRTNISLDYGMSLNGESAFYIGLTEYF</sequence>
<evidence type="ECO:0000256" key="1">
    <source>
        <dbReference type="ARBA" id="ARBA00004370"/>
    </source>
</evidence>
<dbReference type="EMBL" id="AP025296">
    <property type="protein sequence ID" value="BDD01917.1"/>
    <property type="molecule type" value="Genomic_DNA"/>
</dbReference>
<proteinExistence type="predicted"/>
<feature type="domain" description="Bacterial surface antigen (D15)" evidence="4">
    <location>
        <begin position="188"/>
        <end position="389"/>
    </location>
</feature>
<gene>
    <name evidence="5" type="ORF">PEPS_41970</name>
</gene>
<reference evidence="5 6" key="1">
    <citation type="submission" date="2021-12" db="EMBL/GenBank/DDBJ databases">
        <title>Genome sequencing of bacteria with rrn-lacking chromosome and rrn-plasmid.</title>
        <authorList>
            <person name="Anda M."/>
            <person name="Iwasaki W."/>
        </authorList>
    </citation>
    <scope>NUCLEOTIDE SEQUENCE [LARGE SCALE GENOMIC DNA]</scope>
    <source>
        <strain evidence="5 6">NBRC 101262</strain>
        <plasmid evidence="5 6">pPP4</plasmid>
    </source>
</reference>
<evidence type="ECO:0000313" key="6">
    <source>
        <dbReference type="Proteomes" id="UP001354989"/>
    </source>
</evidence>
<keyword evidence="3" id="KW-0732">Signal</keyword>
<evidence type="ECO:0000259" key="4">
    <source>
        <dbReference type="Pfam" id="PF01103"/>
    </source>
</evidence>
<dbReference type="RefSeq" id="WP_338399113.1">
    <property type="nucleotide sequence ID" value="NZ_AP025296.1"/>
</dbReference>
<dbReference type="Pfam" id="PF01103">
    <property type="entry name" value="Omp85"/>
    <property type="match status" value="1"/>
</dbReference>
<dbReference type="Proteomes" id="UP001354989">
    <property type="component" value="Plasmid pPP4"/>
</dbReference>
<accession>A0ABN6LKC7</accession>
<keyword evidence="5" id="KW-0614">Plasmid</keyword>
<feature type="signal peptide" evidence="3">
    <location>
        <begin position="1"/>
        <end position="20"/>
    </location>
</feature>
<dbReference type="Gene3D" id="2.40.160.50">
    <property type="entry name" value="membrane protein fhac: a member of the omp85/tpsb transporter family"/>
    <property type="match status" value="1"/>
</dbReference>
<name>A0ABN6LKC7_9BACT</name>
<evidence type="ECO:0000256" key="3">
    <source>
        <dbReference type="SAM" id="SignalP"/>
    </source>
</evidence>